<dbReference type="AlphaFoldDB" id="A0A9Q4F232"/>
<dbReference type="EMBL" id="JAPRAY010000003">
    <property type="protein sequence ID" value="MCZ0666478.1"/>
    <property type="molecule type" value="Genomic_DNA"/>
</dbReference>
<organism evidence="2 3">
    <name type="scientific">Mediterraneibacter gnavus</name>
    <name type="common">Ruminococcus gnavus</name>
    <dbReference type="NCBI Taxonomy" id="33038"/>
    <lineage>
        <taxon>Bacteria</taxon>
        <taxon>Bacillati</taxon>
        <taxon>Bacillota</taxon>
        <taxon>Clostridia</taxon>
        <taxon>Lachnospirales</taxon>
        <taxon>Lachnospiraceae</taxon>
        <taxon>Mediterraneibacter</taxon>
    </lineage>
</organism>
<evidence type="ECO:0000313" key="2">
    <source>
        <dbReference type="EMBL" id="MCZ0666478.1"/>
    </source>
</evidence>
<reference evidence="2" key="1">
    <citation type="submission" date="2022-11" db="EMBL/GenBank/DDBJ databases">
        <title>Temperate bacteriophages infecting mucin-degrading bacterium Ruminococcus gnavus from the human gut.</title>
        <authorList>
            <person name="Buttimer C."/>
        </authorList>
    </citation>
    <scope>NUCLEOTIDE SEQUENCE</scope>
    <source>
        <strain evidence="2">CCUG 49994</strain>
    </source>
</reference>
<feature type="compositionally biased region" description="Polar residues" evidence="1">
    <location>
        <begin position="514"/>
        <end position="524"/>
    </location>
</feature>
<comment type="caution">
    <text evidence="2">The sequence shown here is derived from an EMBL/GenBank/DDBJ whole genome shotgun (WGS) entry which is preliminary data.</text>
</comment>
<gene>
    <name evidence="2" type="ORF">OZZ17_02860</name>
</gene>
<name>A0A9Q4F232_MEDGN</name>
<dbReference type="RefSeq" id="WP_268803337.1">
    <property type="nucleotide sequence ID" value="NZ_JAPRAY010000003.1"/>
</dbReference>
<feature type="region of interest" description="Disordered" evidence="1">
    <location>
        <begin position="514"/>
        <end position="550"/>
    </location>
</feature>
<sequence>MHFNYDIYGKHEKTVAYLATPSRVILCAINGIDESTGSFEGVCNDVSTIAFDVNRYIETDDGKMTESNAYNWLSKYMKMYISGLGWFIMDSPEIHGIGTKEYKSITANSAQGEYGQIPLDGWKVNCGTTDSLEMLVDGNVEEIEGVEFAKEQIKFYNEKTPQLSLVNILVDKVPGWKVGYIDNIPKEYETIENGEVKKKIVYLKDEIGTFNIDYNDVYSFITQDFEKFFSCIVEFDYKNLVVNFYRVENFGEETNVTIGYRNVQNSHDITVDDENVYTKYRVSGADDLGIEQCNGGSNTLFYLDPFWLNNKYLSNSTIEKYKAWFSFCEQARVDYSNMSKEWNTLQDKITEIYIRIPTGDCDPDNWHSLSDTALEALKKDYEAQKLGYEKIYVDEDGNFDIDALNASPDANMYHQIVDTILPNIQIEFDNRKLPTSEGEKDYIEDYETTWKYYGINELEVKLKSYQDQAKLLAKSHYDLTWERYQELTKDDPEKYPALTEDGFKDKHELYEKNAYQTDENNSDSCAAALKERREEAKTEEDKQKKLGKKRASLGQDMALESWTSDTLGGFEKEELAELYHITNPTPYTNENIFVGSQDSLTDIVTVQTELCRIAMEELMASSVPQTTYSTDVDNLLSAIGSELHALSLDFGNFIWLGIRDDYFVKLRVMTISFNPFLFDNNFSITFSNMIKSRSKRNDFISILGSGSNLGGSGARNNYVGNLQLTDDNIYQILQKILQSSSFTNKVQNIVNGSGGSIIGGSGGNYITPGTLEAEMIKCINIHAENGFFQYLQAELISAGQIVAQSGDFKKLAAYVANIDNLISGNVSAELGHIINLTAQNVIIDEAVIKDLIAAQITVSMLKAGTISADKFQIESDDGGMAIAGNTMQFKDKNGTVRIQIGRDSNNDFTFCLYDETGKGVLIDSTGIKESAIEDGLIKNDMIADSTIAKEKLAFQAVEQDNDGKIHVSDVVINGQGINASFTTIENKFSNMQTQIDGIKVSTPYTMNIYSSNGTMFRPGMINTTLSPTLYLGQSNITDMYDETHFIWTRQSPDSDGDHYWNTAHANGTKGLHITNEDVFGGASFTCSFFNEDKELARAVF</sequence>
<protein>
    <submittedName>
        <fullName evidence="2">Phage tail protein</fullName>
    </submittedName>
</protein>
<evidence type="ECO:0000313" key="3">
    <source>
        <dbReference type="Proteomes" id="UP001079535"/>
    </source>
</evidence>
<feature type="compositionally biased region" description="Basic and acidic residues" evidence="1">
    <location>
        <begin position="529"/>
        <end position="544"/>
    </location>
</feature>
<proteinExistence type="predicted"/>
<dbReference type="Proteomes" id="UP001079535">
    <property type="component" value="Unassembled WGS sequence"/>
</dbReference>
<evidence type="ECO:0000256" key="1">
    <source>
        <dbReference type="SAM" id="MobiDB-lite"/>
    </source>
</evidence>
<accession>A0A9Q4F232</accession>